<feature type="transmembrane region" description="Helical" evidence="5">
    <location>
        <begin position="128"/>
        <end position="153"/>
    </location>
</feature>
<evidence type="ECO:0000313" key="9">
    <source>
        <dbReference type="Proteomes" id="UP000663828"/>
    </source>
</evidence>
<dbReference type="AlphaFoldDB" id="A0A813TDA4"/>
<evidence type="ECO:0000259" key="6">
    <source>
        <dbReference type="PROSITE" id="PS50262"/>
    </source>
</evidence>
<evidence type="ECO:0000256" key="4">
    <source>
        <dbReference type="ARBA" id="ARBA00023136"/>
    </source>
</evidence>
<feature type="domain" description="G-protein coupled receptors family 1 profile" evidence="6">
    <location>
        <begin position="24"/>
        <end position="245"/>
    </location>
</feature>
<feature type="transmembrane region" description="Helical" evidence="5">
    <location>
        <begin position="47"/>
        <end position="70"/>
    </location>
</feature>
<proteinExistence type="predicted"/>
<feature type="transmembrane region" description="Helical" evidence="5">
    <location>
        <begin position="259"/>
        <end position="278"/>
    </location>
</feature>
<dbReference type="InterPro" id="IPR017452">
    <property type="entry name" value="GPCR_Rhodpsn_7TM"/>
</dbReference>
<evidence type="ECO:0000256" key="5">
    <source>
        <dbReference type="SAM" id="Phobius"/>
    </source>
</evidence>
<dbReference type="OrthoDB" id="10011743at2759"/>
<comment type="caution">
    <text evidence="7">The sequence shown here is derived from an EMBL/GenBank/DDBJ whole genome shotgun (WGS) entry which is preliminary data.</text>
</comment>
<dbReference type="EMBL" id="CAJNOR010000130">
    <property type="protein sequence ID" value="CAF0809965.1"/>
    <property type="molecule type" value="Genomic_DNA"/>
</dbReference>
<keyword evidence="2 5" id="KW-0812">Transmembrane</keyword>
<organism evidence="7 9">
    <name type="scientific">Adineta ricciae</name>
    <name type="common">Rotifer</name>
    <dbReference type="NCBI Taxonomy" id="249248"/>
    <lineage>
        <taxon>Eukaryota</taxon>
        <taxon>Metazoa</taxon>
        <taxon>Spiralia</taxon>
        <taxon>Gnathifera</taxon>
        <taxon>Rotifera</taxon>
        <taxon>Eurotatoria</taxon>
        <taxon>Bdelloidea</taxon>
        <taxon>Adinetida</taxon>
        <taxon>Adinetidae</taxon>
        <taxon>Adineta</taxon>
    </lineage>
</organism>
<feature type="transmembrane region" description="Helical" evidence="5">
    <location>
        <begin position="225"/>
        <end position="247"/>
    </location>
</feature>
<evidence type="ECO:0000256" key="2">
    <source>
        <dbReference type="ARBA" id="ARBA00022692"/>
    </source>
</evidence>
<dbReference type="GO" id="GO:0016020">
    <property type="term" value="C:membrane"/>
    <property type="evidence" value="ECO:0007669"/>
    <property type="project" value="UniProtKB-SubCell"/>
</dbReference>
<protein>
    <recommendedName>
        <fullName evidence="6">G-protein coupled receptors family 1 profile domain-containing protein</fullName>
    </recommendedName>
</protein>
<accession>A0A813TDA4</accession>
<keyword evidence="9" id="KW-1185">Reference proteome</keyword>
<dbReference type="Proteomes" id="UP000663828">
    <property type="component" value="Unassembled WGS sequence"/>
</dbReference>
<dbReference type="EMBL" id="CAJNOJ010000298">
    <property type="protein sequence ID" value="CAF1379948.1"/>
    <property type="molecule type" value="Genomic_DNA"/>
</dbReference>
<dbReference type="SUPFAM" id="SSF81321">
    <property type="entry name" value="Family A G protein-coupled receptor-like"/>
    <property type="match status" value="1"/>
</dbReference>
<evidence type="ECO:0000313" key="8">
    <source>
        <dbReference type="EMBL" id="CAF1379948.1"/>
    </source>
</evidence>
<keyword evidence="4 5" id="KW-0472">Membrane</keyword>
<dbReference type="Proteomes" id="UP000663852">
    <property type="component" value="Unassembled WGS sequence"/>
</dbReference>
<keyword evidence="3 5" id="KW-1133">Transmembrane helix</keyword>
<comment type="subcellular location">
    <subcellularLocation>
        <location evidence="1">Membrane</location>
    </subcellularLocation>
</comment>
<dbReference type="CDD" id="cd00637">
    <property type="entry name" value="7tm_classA_rhodopsin-like"/>
    <property type="match status" value="1"/>
</dbReference>
<name>A0A813TDA4_ADIRI</name>
<feature type="transmembrane region" description="Helical" evidence="5">
    <location>
        <begin position="173"/>
        <end position="194"/>
    </location>
</feature>
<feature type="transmembrane region" description="Helical" evidence="5">
    <location>
        <begin position="6"/>
        <end position="35"/>
    </location>
</feature>
<gene>
    <name evidence="8" type="ORF">EDS130_LOCUS34868</name>
    <name evidence="7" type="ORF">XAT740_LOCUS3412</name>
</gene>
<evidence type="ECO:0000256" key="3">
    <source>
        <dbReference type="ARBA" id="ARBA00022989"/>
    </source>
</evidence>
<feature type="transmembrane region" description="Helical" evidence="5">
    <location>
        <begin position="90"/>
        <end position="108"/>
    </location>
</feature>
<dbReference type="PROSITE" id="PS50262">
    <property type="entry name" value="G_PROTEIN_RECEP_F1_2"/>
    <property type="match status" value="1"/>
</dbReference>
<evidence type="ECO:0000313" key="7">
    <source>
        <dbReference type="EMBL" id="CAF0809965.1"/>
    </source>
</evidence>
<sequence length="314" mass="37038">MEHGTTGFILTLISLIHGSFATIVSFIVFLVLLHHQYTNRMKRDEHINLFLFTIIYSYLFIYILTLLSFNVQTILGDLYDINFTSSWCTFRGYLISVMCSDIYQIFGIQAFFRLCRIIYPRRRMFRSFWFYFVLVFVQLAKTFVILCPILVWQDIDYLSNEHYCYVTFDKPRGMIYVIFTTYGIPLSILFSHYVRITIFLHRLPNNQTMIIRSQQKRDLIAIRRIFIHVTLLLTLVVPGTILTLIRFITGQDYPLTFRILWLGSEVSIAILTIEMILATPQLKNLFLKPWRQNRVSMIAQTVQRGNATTMHLSA</sequence>
<evidence type="ECO:0000256" key="1">
    <source>
        <dbReference type="ARBA" id="ARBA00004370"/>
    </source>
</evidence>
<dbReference type="Gene3D" id="1.20.1070.10">
    <property type="entry name" value="Rhodopsin 7-helix transmembrane proteins"/>
    <property type="match status" value="1"/>
</dbReference>
<reference evidence="7" key="1">
    <citation type="submission" date="2021-02" db="EMBL/GenBank/DDBJ databases">
        <authorList>
            <person name="Nowell W R."/>
        </authorList>
    </citation>
    <scope>NUCLEOTIDE SEQUENCE</scope>
</reference>